<evidence type="ECO:0000256" key="2">
    <source>
        <dbReference type="ARBA" id="ARBA00009533"/>
    </source>
</evidence>
<dbReference type="InterPro" id="IPR015424">
    <property type="entry name" value="PyrdxlP-dep_Trfase"/>
</dbReference>
<dbReference type="EC" id="4.1.1.15" evidence="3 9"/>
<keyword evidence="5 8" id="KW-0456">Lyase</keyword>
<dbReference type="PANTHER" id="PTHR43321">
    <property type="entry name" value="GLUTAMATE DECARBOXYLASE"/>
    <property type="match status" value="1"/>
</dbReference>
<evidence type="ECO:0000313" key="11">
    <source>
        <dbReference type="Proteomes" id="UP000256301"/>
    </source>
</evidence>
<evidence type="ECO:0000256" key="8">
    <source>
        <dbReference type="RuleBase" id="RU000382"/>
    </source>
</evidence>
<comment type="cofactor">
    <cofactor evidence="1 7 8">
        <name>pyridoxal 5'-phosphate</name>
        <dbReference type="ChEBI" id="CHEBI:597326"/>
    </cofactor>
</comment>
<dbReference type="AlphaFoldDB" id="A0A3E0LUL9"/>
<reference evidence="10 11" key="1">
    <citation type="submission" date="2017-08" db="EMBL/GenBank/DDBJ databases">
        <title>Functional genomic and metabolic studies of the symbiotic interactions of six Microcystis-dominated communities.</title>
        <authorList>
            <person name="Li Q."/>
            <person name="Lin F."/>
        </authorList>
    </citation>
    <scope>NUCLEOTIDE SEQUENCE [LARGE SCALE GENOMIC DNA]</scope>
    <source>
        <strain evidence="10">DA14</strain>
    </source>
</reference>
<comment type="caution">
    <text evidence="10">The sequence shown here is derived from an EMBL/GenBank/DDBJ whole genome shotgun (WGS) entry which is preliminary data.</text>
</comment>
<dbReference type="Gene3D" id="4.10.280.50">
    <property type="match status" value="1"/>
</dbReference>
<dbReference type="InterPro" id="IPR015421">
    <property type="entry name" value="PyrdxlP-dep_Trfase_major"/>
</dbReference>
<keyword evidence="9" id="KW-0210">Decarboxylase</keyword>
<dbReference type="GO" id="GO:0004058">
    <property type="term" value="F:aromatic-L-amino-acid decarboxylase activity"/>
    <property type="evidence" value="ECO:0007669"/>
    <property type="project" value="UniProtKB-ARBA"/>
</dbReference>
<dbReference type="GO" id="GO:0030170">
    <property type="term" value="F:pyridoxal phosphate binding"/>
    <property type="evidence" value="ECO:0007669"/>
    <property type="project" value="InterPro"/>
</dbReference>
<evidence type="ECO:0000313" key="10">
    <source>
        <dbReference type="EMBL" id="REJ51221.1"/>
    </source>
</evidence>
<dbReference type="Gene3D" id="3.90.1150.160">
    <property type="match status" value="1"/>
</dbReference>
<accession>A0A3E0LUL9</accession>
<dbReference type="Pfam" id="PF00282">
    <property type="entry name" value="Pyridoxal_deC"/>
    <property type="match status" value="1"/>
</dbReference>
<dbReference type="Proteomes" id="UP000256301">
    <property type="component" value="Unassembled WGS sequence"/>
</dbReference>
<dbReference type="FunFam" id="4.10.280.50:FF:000001">
    <property type="entry name" value="Glutamate decarboxylase"/>
    <property type="match status" value="1"/>
</dbReference>
<evidence type="ECO:0000256" key="1">
    <source>
        <dbReference type="ARBA" id="ARBA00001933"/>
    </source>
</evidence>
<feature type="modified residue" description="N6-(pyridoxal phosphate)lysine" evidence="7">
    <location>
        <position position="279"/>
    </location>
</feature>
<sequence>MVHQKINLDRLCPEETLITPTYASRALTSAVPKYEIPEGEMPPAVAYNLIWDELALDGNSRLNLATFVTTWMEPEAKQLMAETFDKNMIDKDEYPQTAEIELRCVNMIARLWNAPKGAAATSCSTIGSSEAAMLGGMALKWQWRYRRQKEGKPTDKPNLVMGINVQVCWEKFCRYWEVEPRFVPMEGNRFHLDATEAIKLIDENTIGVIAIMGSTFDGSYEPVQEINDVLEKLNRETGWQVPLHVDGASGGFIAPFLDPDLVWDFRLKWVKSINAPGHKYGLVYPGVGWIIWRDRQELPEELIFHCNYLGSDLPNFALNFSRPGNQVVAQYYNFLLLGKEGYRQIHQACRDTALYLSGEIAKMGPFELITDGSTIPVFAWKLKETISDQTNYILFDLADKLRERGWLVPAYTMPKNRQDLTVQRVVIKEGFSRDMADLLLRDIHSAIAFFQSQSHYQSKLSGSHFHH</sequence>
<protein>
    <recommendedName>
        <fullName evidence="3 9">Glutamate decarboxylase</fullName>
        <ecNumber evidence="3 9">4.1.1.15</ecNumber>
    </recommendedName>
</protein>
<dbReference type="FunFam" id="3.40.640.10:FF:000017">
    <property type="entry name" value="Glutamate decarboxylase"/>
    <property type="match status" value="1"/>
</dbReference>
<evidence type="ECO:0000256" key="5">
    <source>
        <dbReference type="ARBA" id="ARBA00023239"/>
    </source>
</evidence>
<comment type="similarity">
    <text evidence="2 8">Belongs to the group II decarboxylase family.</text>
</comment>
<name>A0A3E0LUL9_MICAE</name>
<dbReference type="GO" id="GO:0005829">
    <property type="term" value="C:cytosol"/>
    <property type="evidence" value="ECO:0007669"/>
    <property type="project" value="TreeGrafter"/>
</dbReference>
<dbReference type="GO" id="GO:0004351">
    <property type="term" value="F:glutamate decarboxylase activity"/>
    <property type="evidence" value="ECO:0007669"/>
    <property type="project" value="UniProtKB-EC"/>
</dbReference>
<dbReference type="EMBL" id="QQWE01000015">
    <property type="protein sequence ID" value="REJ51221.1"/>
    <property type="molecule type" value="Genomic_DNA"/>
</dbReference>
<dbReference type="PANTHER" id="PTHR43321:SF3">
    <property type="entry name" value="GLUTAMATE DECARBOXYLASE"/>
    <property type="match status" value="1"/>
</dbReference>
<evidence type="ECO:0000256" key="7">
    <source>
        <dbReference type="PIRSR" id="PIRSR602129-50"/>
    </source>
</evidence>
<evidence type="ECO:0000256" key="3">
    <source>
        <dbReference type="ARBA" id="ARBA00012421"/>
    </source>
</evidence>
<evidence type="ECO:0000256" key="9">
    <source>
        <dbReference type="RuleBase" id="RU361171"/>
    </source>
</evidence>
<dbReference type="InterPro" id="IPR002129">
    <property type="entry name" value="PyrdxlP-dep_de-COase"/>
</dbReference>
<dbReference type="SUPFAM" id="SSF53383">
    <property type="entry name" value="PLP-dependent transferases"/>
    <property type="match status" value="1"/>
</dbReference>
<dbReference type="NCBIfam" id="TIGR01788">
    <property type="entry name" value="Glu-decarb-GAD"/>
    <property type="match status" value="1"/>
</dbReference>
<keyword evidence="4 7" id="KW-0663">Pyridoxal phosphate</keyword>
<dbReference type="InterPro" id="IPR010107">
    <property type="entry name" value="Glutamate_decarboxylase"/>
</dbReference>
<comment type="catalytic activity">
    <reaction evidence="6 9">
        <text>L-glutamate + H(+) = 4-aminobutanoate + CO2</text>
        <dbReference type="Rhea" id="RHEA:17785"/>
        <dbReference type="ChEBI" id="CHEBI:15378"/>
        <dbReference type="ChEBI" id="CHEBI:16526"/>
        <dbReference type="ChEBI" id="CHEBI:29985"/>
        <dbReference type="ChEBI" id="CHEBI:59888"/>
        <dbReference type="EC" id="4.1.1.15"/>
    </reaction>
</comment>
<gene>
    <name evidence="10" type="ORF">DWQ56_25070</name>
</gene>
<organism evidence="10 11">
    <name type="scientific">Microcystis aeruginosa DA14</name>
    <dbReference type="NCBI Taxonomy" id="1987506"/>
    <lineage>
        <taxon>Bacteria</taxon>
        <taxon>Bacillati</taxon>
        <taxon>Cyanobacteriota</taxon>
        <taxon>Cyanophyceae</taxon>
        <taxon>Oscillatoriophycideae</taxon>
        <taxon>Chroococcales</taxon>
        <taxon>Microcystaceae</taxon>
        <taxon>Microcystis</taxon>
    </lineage>
</organism>
<proteinExistence type="inferred from homology"/>
<dbReference type="GO" id="GO:0006538">
    <property type="term" value="P:L-glutamate catabolic process"/>
    <property type="evidence" value="ECO:0007669"/>
    <property type="project" value="TreeGrafter"/>
</dbReference>
<evidence type="ECO:0000256" key="6">
    <source>
        <dbReference type="ARBA" id="ARBA00048868"/>
    </source>
</evidence>
<evidence type="ECO:0000256" key="4">
    <source>
        <dbReference type="ARBA" id="ARBA00022898"/>
    </source>
</evidence>
<dbReference type="CDD" id="cd06450">
    <property type="entry name" value="DOPA_deC_like"/>
    <property type="match status" value="1"/>
</dbReference>
<dbReference type="Gene3D" id="3.40.640.10">
    <property type="entry name" value="Type I PLP-dependent aspartate aminotransferase-like (Major domain)"/>
    <property type="match status" value="1"/>
</dbReference>